<feature type="compositionally biased region" description="Basic and acidic residues" evidence="4">
    <location>
        <begin position="88"/>
        <end position="101"/>
    </location>
</feature>
<proteinExistence type="inferred from homology"/>
<evidence type="ECO:0000313" key="6">
    <source>
        <dbReference type="Proteomes" id="UP000664940"/>
    </source>
</evidence>
<keyword evidence="2 3" id="KW-0175">Coiled coil</keyword>
<sequence length="493" mass="55921">MDMGTQGAGRKRLPNRERLSAEDDALNQIAREAEARLAAKRAARAEAREIRMKELERQQKEPSEHSGHLSSSSRASSRASSARASPVVEERPDKDFAEKGSRTLPSLSAATLASLGGTSARRGSGDTSVSADTEASMREIKDSLAEVEEKYKKAMVSNAQLDNEKTNYMYQVDTLKDALLELEEQLAESRRQYEEKNKEFEREKHAHGLLRFQLAEMKAALQQREEMLQEIRQLQQKQAGYVREISDLQETIEWKDKKIGALERQKEFFDSVRSERDDLREEVGVLREKLKKHGIVLSSEVATNGETSDAPMGARPRSPARTTTKEEPNALPAPADGPLDIRLRKLIDERECLQEQIKKLKEQLGERQKNGRLDAPRPEDGVFENGTDVHVMDLQRDANRQISDLKFKLAKSEQEITALEQNVIRLESQVSRYKSAAENAEKIEDELKAEKRKLQRELRSALDKTEELEVSNGHLVKRLEKMKANRSALLSQQ</sequence>
<dbReference type="Proteomes" id="UP000664940">
    <property type="component" value="Unassembled WGS sequence"/>
</dbReference>
<evidence type="ECO:0000256" key="4">
    <source>
        <dbReference type="SAM" id="MobiDB-lite"/>
    </source>
</evidence>
<feature type="coiled-coil region" evidence="3">
    <location>
        <begin position="343"/>
        <end position="370"/>
    </location>
</feature>
<feature type="region of interest" description="Disordered" evidence="4">
    <location>
        <begin position="1"/>
        <end position="24"/>
    </location>
</feature>
<dbReference type="PANTHER" id="PTHR19212">
    <property type="entry name" value="LEUCINE RICH REPEAT IN FLII INTERACTING PROTEIN"/>
    <property type="match status" value="1"/>
</dbReference>
<dbReference type="Gene3D" id="1.20.5.4090">
    <property type="match status" value="1"/>
</dbReference>
<evidence type="ECO:0000256" key="3">
    <source>
        <dbReference type="SAM" id="Coils"/>
    </source>
</evidence>
<gene>
    <name evidence="5" type="ORF">HJG60_012430</name>
</gene>
<dbReference type="GO" id="GO:0000978">
    <property type="term" value="F:RNA polymerase II cis-regulatory region sequence-specific DNA binding"/>
    <property type="evidence" value="ECO:0007669"/>
    <property type="project" value="TreeGrafter"/>
</dbReference>
<name>A0A834ALZ1_9CHIR</name>
<feature type="region of interest" description="Disordered" evidence="4">
    <location>
        <begin position="302"/>
        <end position="337"/>
    </location>
</feature>
<dbReference type="GO" id="GO:0000981">
    <property type="term" value="F:DNA-binding transcription factor activity, RNA polymerase II-specific"/>
    <property type="evidence" value="ECO:0007669"/>
    <property type="project" value="TreeGrafter"/>
</dbReference>
<comment type="similarity">
    <text evidence="1">Belongs to the LRRFIP family.</text>
</comment>
<accession>A0A834ALZ1</accession>
<protein>
    <submittedName>
        <fullName evidence="5">LRR binding FLII interacting protein 1</fullName>
    </submittedName>
</protein>
<evidence type="ECO:0000256" key="1">
    <source>
        <dbReference type="ARBA" id="ARBA00008275"/>
    </source>
</evidence>
<dbReference type="Pfam" id="PF09738">
    <property type="entry name" value="LRRFIP"/>
    <property type="match status" value="2"/>
</dbReference>
<reference evidence="5 6" key="1">
    <citation type="journal article" date="2020" name="Nature">
        <title>Six reference-quality genomes reveal evolution of bat adaptations.</title>
        <authorList>
            <person name="Jebb D."/>
            <person name="Huang Z."/>
            <person name="Pippel M."/>
            <person name="Hughes G.M."/>
            <person name="Lavrichenko K."/>
            <person name="Devanna P."/>
            <person name="Winkler S."/>
            <person name="Jermiin L.S."/>
            <person name="Skirmuntt E.C."/>
            <person name="Katzourakis A."/>
            <person name="Burkitt-Gray L."/>
            <person name="Ray D.A."/>
            <person name="Sullivan K.A.M."/>
            <person name="Roscito J.G."/>
            <person name="Kirilenko B.M."/>
            <person name="Davalos L.M."/>
            <person name="Corthals A.P."/>
            <person name="Power M.L."/>
            <person name="Jones G."/>
            <person name="Ransome R.D."/>
            <person name="Dechmann D.K.N."/>
            <person name="Locatelli A.G."/>
            <person name="Puechmaille S.J."/>
            <person name="Fedrigo O."/>
            <person name="Jarvis E.D."/>
            <person name="Hiller M."/>
            <person name="Vernes S.C."/>
            <person name="Myers E.W."/>
            <person name="Teeling E.C."/>
        </authorList>
    </citation>
    <scope>NUCLEOTIDE SEQUENCE [LARGE SCALE GENOMIC DNA]</scope>
    <source>
        <strain evidence="5">Bat1K_MPI-CBG_1</strain>
    </source>
</reference>
<feature type="compositionally biased region" description="Low complexity" evidence="4">
    <location>
        <begin position="103"/>
        <end position="120"/>
    </location>
</feature>
<organism evidence="5 6">
    <name type="scientific">Phyllostomus discolor</name>
    <name type="common">pale spear-nosed bat</name>
    <dbReference type="NCBI Taxonomy" id="89673"/>
    <lineage>
        <taxon>Eukaryota</taxon>
        <taxon>Metazoa</taxon>
        <taxon>Chordata</taxon>
        <taxon>Craniata</taxon>
        <taxon>Vertebrata</taxon>
        <taxon>Euteleostomi</taxon>
        <taxon>Mammalia</taxon>
        <taxon>Eutheria</taxon>
        <taxon>Laurasiatheria</taxon>
        <taxon>Chiroptera</taxon>
        <taxon>Yangochiroptera</taxon>
        <taxon>Phyllostomidae</taxon>
        <taxon>Phyllostominae</taxon>
        <taxon>Phyllostomus</taxon>
    </lineage>
</organism>
<comment type="caution">
    <text evidence="5">The sequence shown here is derived from an EMBL/GenBank/DDBJ whole genome shotgun (WGS) entry which is preliminary data.</text>
</comment>
<dbReference type="InterPro" id="IPR019139">
    <property type="entry name" value="LRRFIP1/2"/>
</dbReference>
<dbReference type="EMBL" id="JABVXQ010000004">
    <property type="protein sequence ID" value="KAF6114825.1"/>
    <property type="molecule type" value="Genomic_DNA"/>
</dbReference>
<feature type="coiled-coil region" evidence="3">
    <location>
        <begin position="395"/>
        <end position="471"/>
    </location>
</feature>
<feature type="region of interest" description="Disordered" evidence="4">
    <location>
        <begin position="37"/>
        <end position="135"/>
    </location>
</feature>
<dbReference type="AlphaFoldDB" id="A0A834ALZ1"/>
<evidence type="ECO:0000256" key="2">
    <source>
        <dbReference type="ARBA" id="ARBA00023054"/>
    </source>
</evidence>
<dbReference type="PANTHER" id="PTHR19212:SF5">
    <property type="entry name" value="LEUCINE-RICH REPEAT FLIGHTLESS-INTERACTING PROTEIN 1"/>
    <property type="match status" value="1"/>
</dbReference>
<evidence type="ECO:0000313" key="5">
    <source>
        <dbReference type="EMBL" id="KAF6114825.1"/>
    </source>
</evidence>
<feature type="compositionally biased region" description="Basic and acidic residues" evidence="4">
    <location>
        <begin position="37"/>
        <end position="67"/>
    </location>
</feature>
<feature type="compositionally biased region" description="Low complexity" evidence="4">
    <location>
        <begin position="70"/>
        <end position="85"/>
    </location>
</feature>